<dbReference type="AlphaFoldDB" id="A0A4P9VLI6"/>
<dbReference type="SMART" id="SM00563">
    <property type="entry name" value="PlsC"/>
    <property type="match status" value="1"/>
</dbReference>
<dbReference type="Pfam" id="PF01553">
    <property type="entry name" value="Acyltransferase"/>
    <property type="match status" value="1"/>
</dbReference>
<organism evidence="5 6">
    <name type="scientific">Zooshikella ganghwensis</name>
    <dbReference type="NCBI Taxonomy" id="202772"/>
    <lineage>
        <taxon>Bacteria</taxon>
        <taxon>Pseudomonadati</taxon>
        <taxon>Pseudomonadota</taxon>
        <taxon>Gammaproteobacteria</taxon>
        <taxon>Oceanospirillales</taxon>
        <taxon>Zooshikellaceae</taxon>
        <taxon>Zooshikella</taxon>
    </lineage>
</organism>
<evidence type="ECO:0000313" key="5">
    <source>
        <dbReference type="EMBL" id="RDH43254.1"/>
    </source>
</evidence>
<dbReference type="SUPFAM" id="SSF69593">
    <property type="entry name" value="Glycerol-3-phosphate (1)-acyltransferase"/>
    <property type="match status" value="1"/>
</dbReference>
<accession>A0A4P9VLI6</accession>
<dbReference type="EMBL" id="NDXW01000001">
    <property type="protein sequence ID" value="RDH43254.1"/>
    <property type="molecule type" value="Genomic_DNA"/>
</dbReference>
<dbReference type="PANTHER" id="PTHR10434">
    <property type="entry name" value="1-ACYL-SN-GLYCEROL-3-PHOSPHATE ACYLTRANSFERASE"/>
    <property type="match status" value="1"/>
</dbReference>
<keyword evidence="6" id="KW-1185">Reference proteome</keyword>
<evidence type="ECO:0000313" key="6">
    <source>
        <dbReference type="Proteomes" id="UP000257039"/>
    </source>
</evidence>
<feature type="domain" description="Phospholipid/glycerol acyltransferase" evidence="4">
    <location>
        <begin position="42"/>
        <end position="154"/>
    </location>
</feature>
<dbReference type="InterPro" id="IPR002123">
    <property type="entry name" value="Plipid/glycerol_acylTrfase"/>
</dbReference>
<evidence type="ECO:0000256" key="1">
    <source>
        <dbReference type="ARBA" id="ARBA00005189"/>
    </source>
</evidence>
<keyword evidence="3 5" id="KW-0012">Acyltransferase</keyword>
<dbReference type="GO" id="GO:0006654">
    <property type="term" value="P:phosphatidic acid biosynthetic process"/>
    <property type="evidence" value="ECO:0007669"/>
    <property type="project" value="TreeGrafter"/>
</dbReference>
<name>A0A4P9VLI6_9GAMM</name>
<evidence type="ECO:0000259" key="4">
    <source>
        <dbReference type="SMART" id="SM00563"/>
    </source>
</evidence>
<evidence type="ECO:0000256" key="3">
    <source>
        <dbReference type="ARBA" id="ARBA00023315"/>
    </source>
</evidence>
<gene>
    <name evidence="5" type="ORF">B9G39_07260</name>
</gene>
<comment type="pathway">
    <text evidence="1">Lipid metabolism.</text>
</comment>
<sequence>MNHFTIFDTPVLSWFFHWLFKLILRLTGWRFEGQPPQLAKYVLIGAPHTSNWDFFYFIAMAFLYRAKVHWLGKHSLFKGPLGPIMRWLGGIPIDRTQRNNRVQQLVTLFHHSENFILTIAPEGTRSQVSHWKSGFYYIAVGAEVPLQLAYLDFPNKRGGFGPLIWPTGDFERDLLEIQQFFLPFKGKKAP</sequence>
<keyword evidence="2 5" id="KW-0808">Transferase</keyword>
<comment type="caution">
    <text evidence="5">The sequence shown here is derived from an EMBL/GenBank/DDBJ whole genome shotgun (WGS) entry which is preliminary data.</text>
</comment>
<dbReference type="PANTHER" id="PTHR10434:SF9">
    <property type="entry name" value="PHOSPHOLIPID_GLYCEROL ACYLTRANSFERASE DOMAIN-CONTAINING PROTEIN"/>
    <property type="match status" value="1"/>
</dbReference>
<dbReference type="CDD" id="cd07988">
    <property type="entry name" value="LPLAT_ABO13168-like"/>
    <property type="match status" value="1"/>
</dbReference>
<dbReference type="Proteomes" id="UP000257039">
    <property type="component" value="Unassembled WGS sequence"/>
</dbReference>
<dbReference type="RefSeq" id="WP_094786613.1">
    <property type="nucleotide sequence ID" value="NZ_NDXW01000001.1"/>
</dbReference>
<reference evidence="5 6" key="1">
    <citation type="submission" date="2017-04" db="EMBL/GenBank/DDBJ databases">
        <title>Draft genome sequence of Zooshikella ganghwensis VG4 isolated from Red Sea sediments.</title>
        <authorList>
            <person name="Rehman Z."/>
            <person name="Alam I."/>
            <person name="Kamau A."/>
            <person name="Bajic V."/>
            <person name="Leiknes T."/>
        </authorList>
    </citation>
    <scope>NUCLEOTIDE SEQUENCE [LARGE SCALE GENOMIC DNA]</scope>
    <source>
        <strain evidence="5 6">VG4</strain>
    </source>
</reference>
<evidence type="ECO:0000256" key="2">
    <source>
        <dbReference type="ARBA" id="ARBA00022679"/>
    </source>
</evidence>
<proteinExistence type="predicted"/>
<dbReference type="GO" id="GO:0003841">
    <property type="term" value="F:1-acylglycerol-3-phosphate O-acyltransferase activity"/>
    <property type="evidence" value="ECO:0007669"/>
    <property type="project" value="TreeGrafter"/>
</dbReference>
<protein>
    <submittedName>
        <fullName evidence="5">Glycerol acyltransferase</fullName>
    </submittedName>
</protein>